<dbReference type="Pfam" id="PF01535">
    <property type="entry name" value="PPR"/>
    <property type="match status" value="1"/>
</dbReference>
<reference evidence="3" key="1">
    <citation type="journal article" date="2022" name="Plant J.">
        <title>Strategies of tolerance reflected in two North American maple genomes.</title>
        <authorList>
            <person name="McEvoy S.L."/>
            <person name="Sezen U.U."/>
            <person name="Trouern-Trend A."/>
            <person name="McMahon S.M."/>
            <person name="Schaberg P.G."/>
            <person name="Yang J."/>
            <person name="Wegrzyn J.L."/>
            <person name="Swenson N.G."/>
        </authorList>
    </citation>
    <scope>NUCLEOTIDE SEQUENCE</scope>
    <source>
        <strain evidence="3">91603</strain>
    </source>
</reference>
<dbReference type="AlphaFoldDB" id="A0AAD5IYP6"/>
<dbReference type="PROSITE" id="PS51375">
    <property type="entry name" value="PPR"/>
    <property type="match status" value="1"/>
</dbReference>
<gene>
    <name evidence="3" type="ORF">LWI28_009479</name>
</gene>
<comment type="caution">
    <text evidence="3">The sequence shown here is derived from an EMBL/GenBank/DDBJ whole genome shotgun (WGS) entry which is preliminary data.</text>
</comment>
<feature type="repeat" description="PPR" evidence="2">
    <location>
        <begin position="33"/>
        <end position="67"/>
    </location>
</feature>
<name>A0AAD5IYP6_ACENE</name>
<dbReference type="GO" id="GO:0009451">
    <property type="term" value="P:RNA modification"/>
    <property type="evidence" value="ECO:0007669"/>
    <property type="project" value="InterPro"/>
</dbReference>
<dbReference type="EMBL" id="JAJSOW010000101">
    <property type="protein sequence ID" value="KAI9180928.1"/>
    <property type="molecule type" value="Genomic_DNA"/>
</dbReference>
<dbReference type="PANTHER" id="PTHR47926:SF387">
    <property type="entry name" value="PENTATRICOPEPTIDE REPEAT-CONTAINING PROTEIN"/>
    <property type="match status" value="1"/>
</dbReference>
<dbReference type="InterPro" id="IPR046960">
    <property type="entry name" value="PPR_At4g14850-like_plant"/>
</dbReference>
<reference evidence="3" key="2">
    <citation type="submission" date="2023-02" db="EMBL/GenBank/DDBJ databases">
        <authorList>
            <person name="Swenson N.G."/>
            <person name="Wegrzyn J.L."/>
            <person name="Mcevoy S.L."/>
        </authorList>
    </citation>
    <scope>NUCLEOTIDE SEQUENCE</scope>
    <source>
        <strain evidence="3">91603</strain>
        <tissue evidence="3">Leaf</tissue>
    </source>
</reference>
<dbReference type="InterPro" id="IPR011990">
    <property type="entry name" value="TPR-like_helical_dom_sf"/>
</dbReference>
<evidence type="ECO:0000256" key="2">
    <source>
        <dbReference type="PROSITE-ProRule" id="PRU00708"/>
    </source>
</evidence>
<protein>
    <recommendedName>
        <fullName evidence="5">Pentatricopeptide repeat-containing protein</fullName>
    </recommendedName>
</protein>
<dbReference type="Proteomes" id="UP001064489">
    <property type="component" value="Chromosome 4"/>
</dbReference>
<evidence type="ECO:0000256" key="1">
    <source>
        <dbReference type="ARBA" id="ARBA00022737"/>
    </source>
</evidence>
<dbReference type="PANTHER" id="PTHR47926">
    <property type="entry name" value="PENTATRICOPEPTIDE REPEAT-CONTAINING PROTEIN"/>
    <property type="match status" value="1"/>
</dbReference>
<evidence type="ECO:0008006" key="5">
    <source>
        <dbReference type="Google" id="ProtNLM"/>
    </source>
</evidence>
<keyword evidence="1" id="KW-0677">Repeat</keyword>
<dbReference type="InterPro" id="IPR002885">
    <property type="entry name" value="PPR_rpt"/>
</dbReference>
<evidence type="ECO:0000313" key="4">
    <source>
        <dbReference type="Proteomes" id="UP001064489"/>
    </source>
</evidence>
<organism evidence="3 4">
    <name type="scientific">Acer negundo</name>
    <name type="common">Box elder</name>
    <dbReference type="NCBI Taxonomy" id="4023"/>
    <lineage>
        <taxon>Eukaryota</taxon>
        <taxon>Viridiplantae</taxon>
        <taxon>Streptophyta</taxon>
        <taxon>Embryophyta</taxon>
        <taxon>Tracheophyta</taxon>
        <taxon>Spermatophyta</taxon>
        <taxon>Magnoliopsida</taxon>
        <taxon>eudicotyledons</taxon>
        <taxon>Gunneridae</taxon>
        <taxon>Pentapetalae</taxon>
        <taxon>rosids</taxon>
        <taxon>malvids</taxon>
        <taxon>Sapindales</taxon>
        <taxon>Sapindaceae</taxon>
        <taxon>Hippocastanoideae</taxon>
        <taxon>Acereae</taxon>
        <taxon>Acer</taxon>
    </lineage>
</organism>
<dbReference type="GO" id="GO:0003723">
    <property type="term" value="F:RNA binding"/>
    <property type="evidence" value="ECO:0007669"/>
    <property type="project" value="InterPro"/>
</dbReference>
<dbReference type="FunFam" id="1.25.40.10:FF:000031">
    <property type="entry name" value="Pentatricopeptide repeat-containing protein mitochondrial"/>
    <property type="match status" value="1"/>
</dbReference>
<evidence type="ECO:0000313" key="3">
    <source>
        <dbReference type="EMBL" id="KAI9180928.1"/>
    </source>
</evidence>
<dbReference type="Gene3D" id="1.25.40.10">
    <property type="entry name" value="Tetratricopeptide repeat domain"/>
    <property type="match status" value="1"/>
</dbReference>
<sequence length="92" mass="10490">MDEKLISTMVDMYSKCGNMTYAEKIFQHVFDRDSILYNVIIVGYAHHGHGTKAIRLFKKMVEKGFKPDAVTFITLLSACCHCGSVEMGEKYF</sequence>
<accession>A0AAD5IYP6</accession>
<dbReference type="NCBIfam" id="TIGR00756">
    <property type="entry name" value="PPR"/>
    <property type="match status" value="1"/>
</dbReference>
<dbReference type="Pfam" id="PF13041">
    <property type="entry name" value="PPR_2"/>
    <property type="match status" value="1"/>
</dbReference>
<proteinExistence type="predicted"/>
<keyword evidence="4" id="KW-1185">Reference proteome</keyword>